<evidence type="ECO:0000313" key="2">
    <source>
        <dbReference type="EMBL" id="KAF2612279.1"/>
    </source>
</evidence>
<feature type="compositionally biased region" description="Low complexity" evidence="1">
    <location>
        <begin position="17"/>
        <end position="32"/>
    </location>
</feature>
<reference evidence="2" key="1">
    <citation type="submission" date="2019-12" db="EMBL/GenBank/DDBJ databases">
        <title>Genome sequencing and annotation of Brassica cretica.</title>
        <authorList>
            <person name="Studholme D.J."/>
            <person name="Sarris P.F."/>
        </authorList>
    </citation>
    <scope>NUCLEOTIDE SEQUENCE</scope>
    <source>
        <strain evidence="2">PFS-102/07</strain>
        <tissue evidence="2">Leaf</tissue>
    </source>
</reference>
<evidence type="ECO:0000256" key="1">
    <source>
        <dbReference type="SAM" id="MobiDB-lite"/>
    </source>
</evidence>
<organism evidence="2">
    <name type="scientific">Brassica cretica</name>
    <name type="common">Mustard</name>
    <dbReference type="NCBI Taxonomy" id="69181"/>
    <lineage>
        <taxon>Eukaryota</taxon>
        <taxon>Viridiplantae</taxon>
        <taxon>Streptophyta</taxon>
        <taxon>Embryophyta</taxon>
        <taxon>Tracheophyta</taxon>
        <taxon>Spermatophyta</taxon>
        <taxon>Magnoliopsida</taxon>
        <taxon>eudicotyledons</taxon>
        <taxon>Gunneridae</taxon>
        <taxon>Pentapetalae</taxon>
        <taxon>rosids</taxon>
        <taxon>malvids</taxon>
        <taxon>Brassicales</taxon>
        <taxon>Brassicaceae</taxon>
        <taxon>Brassiceae</taxon>
        <taxon>Brassica</taxon>
    </lineage>
</organism>
<dbReference type="EMBL" id="QGKY02000089">
    <property type="protein sequence ID" value="KAF2612279.1"/>
    <property type="molecule type" value="Genomic_DNA"/>
</dbReference>
<proteinExistence type="predicted"/>
<sequence>MTRLLQLPASRFPPPGSRSLPPASRSLSPGLGPASGFRLPGRGHNLCGAQEKNEGDFQMKLDGLYYLLNDSISWLTTCMEEMRQDIAKIQTQLGKIARFRYVLKYDKFRLSYVNHEKVSIDNSIRTSIDTPFKISIDRTIAASIDASSRKLYGQV</sequence>
<name>A0A8S9M2P5_BRACR</name>
<comment type="caution">
    <text evidence="2">The sequence shown here is derived from an EMBL/GenBank/DDBJ whole genome shotgun (WGS) entry which is preliminary data.</text>
</comment>
<gene>
    <name evidence="2" type="ORF">F2Q70_00011756</name>
</gene>
<feature type="region of interest" description="Disordered" evidence="1">
    <location>
        <begin position="1"/>
        <end position="34"/>
    </location>
</feature>
<protein>
    <submittedName>
        <fullName evidence="2">Uncharacterized protein</fullName>
    </submittedName>
</protein>
<dbReference type="AlphaFoldDB" id="A0A8S9M2P5"/>
<accession>A0A8S9M2P5</accession>